<dbReference type="InterPro" id="IPR016024">
    <property type="entry name" value="ARM-type_fold"/>
</dbReference>
<name>A0AAD6JC44_9ROSI</name>
<protein>
    <submittedName>
        <fullName evidence="5">Uncharacterized protein</fullName>
    </submittedName>
</protein>
<evidence type="ECO:0000313" key="5">
    <source>
        <dbReference type="EMBL" id="KAJ6401898.1"/>
    </source>
</evidence>
<evidence type="ECO:0000256" key="3">
    <source>
        <dbReference type="ARBA" id="ARBA00022860"/>
    </source>
</evidence>
<keyword evidence="4" id="KW-0175">Coiled coil</keyword>
<dbReference type="GO" id="GO:0007051">
    <property type="term" value="P:spindle organization"/>
    <property type="evidence" value="ECO:0007669"/>
    <property type="project" value="TreeGrafter"/>
</dbReference>
<evidence type="ECO:0000256" key="1">
    <source>
        <dbReference type="ARBA" id="ARBA00004496"/>
    </source>
</evidence>
<evidence type="ECO:0000256" key="2">
    <source>
        <dbReference type="ARBA" id="ARBA00022490"/>
    </source>
</evidence>
<keyword evidence="6" id="KW-1185">Reference proteome</keyword>
<dbReference type="GO" id="GO:0000278">
    <property type="term" value="P:mitotic cell cycle"/>
    <property type="evidence" value="ECO:0007669"/>
    <property type="project" value="TreeGrafter"/>
</dbReference>
<dbReference type="Gene3D" id="1.25.10.10">
    <property type="entry name" value="Leucine-rich Repeat Variant"/>
    <property type="match status" value="1"/>
</dbReference>
<dbReference type="GO" id="GO:0051295">
    <property type="term" value="P:establishment of meiotic spindle localization"/>
    <property type="evidence" value="ECO:0007669"/>
    <property type="project" value="TreeGrafter"/>
</dbReference>
<dbReference type="PANTHER" id="PTHR22706:SF1">
    <property type="entry name" value="ASSEMBLY FACTOR FOR SPINDLE MICROTUBULES"/>
    <property type="match status" value="1"/>
</dbReference>
<keyword evidence="2" id="KW-0963">Cytoplasm</keyword>
<dbReference type="GO" id="GO:0005737">
    <property type="term" value="C:cytoplasm"/>
    <property type="evidence" value="ECO:0007669"/>
    <property type="project" value="UniProtKB-SubCell"/>
</dbReference>
<dbReference type="InterPro" id="IPR051185">
    <property type="entry name" value="ASPM"/>
</dbReference>
<dbReference type="GO" id="GO:0005516">
    <property type="term" value="F:calmodulin binding"/>
    <property type="evidence" value="ECO:0007669"/>
    <property type="project" value="UniProtKB-KW"/>
</dbReference>
<organism evidence="5 6">
    <name type="scientific">Salix udensis</name>
    <dbReference type="NCBI Taxonomy" id="889485"/>
    <lineage>
        <taxon>Eukaryota</taxon>
        <taxon>Viridiplantae</taxon>
        <taxon>Streptophyta</taxon>
        <taxon>Embryophyta</taxon>
        <taxon>Tracheophyta</taxon>
        <taxon>Spermatophyta</taxon>
        <taxon>Magnoliopsida</taxon>
        <taxon>eudicotyledons</taxon>
        <taxon>Gunneridae</taxon>
        <taxon>Pentapetalae</taxon>
        <taxon>rosids</taxon>
        <taxon>fabids</taxon>
        <taxon>Malpighiales</taxon>
        <taxon>Salicaceae</taxon>
        <taxon>Saliceae</taxon>
        <taxon>Salix</taxon>
    </lineage>
</organism>
<evidence type="ECO:0000256" key="4">
    <source>
        <dbReference type="SAM" id="Coils"/>
    </source>
</evidence>
<dbReference type="EMBL" id="JAPFFJ010000018">
    <property type="protein sequence ID" value="KAJ6401898.1"/>
    <property type="molecule type" value="Genomic_DNA"/>
</dbReference>
<dbReference type="GO" id="GO:0000922">
    <property type="term" value="C:spindle pole"/>
    <property type="evidence" value="ECO:0007669"/>
    <property type="project" value="TreeGrafter"/>
</dbReference>
<keyword evidence="3" id="KW-0112">Calmodulin-binding</keyword>
<dbReference type="PANTHER" id="PTHR22706">
    <property type="entry name" value="ASSEMBLY FACTOR FOR SPINDLE MICROTUBULES"/>
    <property type="match status" value="1"/>
</dbReference>
<feature type="coiled-coil region" evidence="4">
    <location>
        <begin position="76"/>
        <end position="123"/>
    </location>
</feature>
<sequence length="125" mass="14778">MPDQEVLKHALSVLRNLSRYPHLIEVLIDSQGVVEIILWQLLRNKEEGYFIASEVMKKICSHKKGVEMVLRKPPIIKRLHSLVEELTRKANFEKKKPRGMAVRENMERRLREAVELLKLINRSLW</sequence>
<dbReference type="InterPro" id="IPR011989">
    <property type="entry name" value="ARM-like"/>
</dbReference>
<comment type="subcellular location">
    <subcellularLocation>
        <location evidence="1">Cytoplasm</location>
    </subcellularLocation>
</comment>
<evidence type="ECO:0000313" key="6">
    <source>
        <dbReference type="Proteomes" id="UP001162972"/>
    </source>
</evidence>
<dbReference type="AlphaFoldDB" id="A0AAD6JC44"/>
<dbReference type="SUPFAM" id="SSF48371">
    <property type="entry name" value="ARM repeat"/>
    <property type="match status" value="1"/>
</dbReference>
<proteinExistence type="predicted"/>
<dbReference type="Proteomes" id="UP001162972">
    <property type="component" value="Chromosome 4"/>
</dbReference>
<accession>A0AAD6JC44</accession>
<reference evidence="5 6" key="1">
    <citation type="journal article" date="2023" name="Int. J. Mol. Sci.">
        <title>De Novo Assembly and Annotation of 11 Diverse Shrub Willow (Salix) Genomes Reveals Novel Gene Organization in Sex-Linked Regions.</title>
        <authorList>
            <person name="Hyden B."/>
            <person name="Feng K."/>
            <person name="Yates T.B."/>
            <person name="Jawdy S."/>
            <person name="Cereghino C."/>
            <person name="Smart L.B."/>
            <person name="Muchero W."/>
        </authorList>
    </citation>
    <scope>NUCLEOTIDE SEQUENCE [LARGE SCALE GENOMIC DNA]</scope>
    <source>
        <tissue evidence="5">Shoot tip</tissue>
    </source>
</reference>
<comment type="caution">
    <text evidence="5">The sequence shown here is derived from an EMBL/GenBank/DDBJ whole genome shotgun (WGS) entry which is preliminary data.</text>
</comment>
<gene>
    <name evidence="5" type="ORF">OIU84_014055</name>
</gene>